<dbReference type="EMBL" id="LOHS01000125">
    <property type="protein sequence ID" value="OAH10686.1"/>
    <property type="molecule type" value="Genomic_DNA"/>
</dbReference>
<evidence type="ECO:0000313" key="3">
    <source>
        <dbReference type="Proteomes" id="UP000077381"/>
    </source>
</evidence>
<evidence type="ECO:0000313" key="2">
    <source>
        <dbReference type="EMBL" id="OAH10686.1"/>
    </source>
</evidence>
<accession>A0A177HIX7</accession>
<feature type="signal peptide" evidence="1">
    <location>
        <begin position="1"/>
        <end position="21"/>
    </location>
</feature>
<evidence type="ECO:0008006" key="4">
    <source>
        <dbReference type="Google" id="ProtNLM"/>
    </source>
</evidence>
<keyword evidence="3" id="KW-1185">Reference proteome</keyword>
<reference evidence="2 3" key="1">
    <citation type="submission" date="2015-12" db="EMBL/GenBank/DDBJ databases">
        <title>Genome sequence of Streptomyces sp. G25.</title>
        <authorList>
            <person name="Poehlein A."/>
            <person name="Roettig A."/>
            <person name="Hiessl S."/>
            <person name="Hauschild P."/>
            <person name="Schauer J."/>
            <person name="Madkour M.H."/>
            <person name="Al-Ansari A.M."/>
            <person name="Almakishah N.H."/>
            <person name="Steinbuechel A."/>
            <person name="Daniel R."/>
        </authorList>
    </citation>
    <scope>NUCLEOTIDE SEQUENCE [LARGE SCALE GENOMIC DNA]</scope>
    <source>
        <strain evidence="3">G25(2015)</strain>
    </source>
</reference>
<dbReference type="Proteomes" id="UP000077381">
    <property type="component" value="Unassembled WGS sequence"/>
</dbReference>
<feature type="chain" id="PRO_5039267071" description="Secreted protein" evidence="1">
    <location>
        <begin position="22"/>
        <end position="190"/>
    </location>
</feature>
<comment type="caution">
    <text evidence="2">The sequence shown here is derived from an EMBL/GenBank/DDBJ whole genome shotgun (WGS) entry which is preliminary data.</text>
</comment>
<keyword evidence="1" id="KW-0732">Signal</keyword>
<gene>
    <name evidence="2" type="ORF">STSP_59740</name>
</gene>
<dbReference type="AlphaFoldDB" id="A0A177HIX7"/>
<sequence length="190" mass="19495">MRNLTRVALACLIGAGMVATAGVAAQAAPATENGSKPQQTIEKGYALSCTGQSGGVTVTVDLYQNSAFGSHASLSVETPHGEYGGGYGPLDTTLLSNGTIAAEIPVRKLDDTAEPAGDAVISGTYADAGQPKRVHEVIEDPADHYVITKGTNTQLETVTTVDVLGESVPLSCSTAFAFDLTVLRLTPGQD</sequence>
<evidence type="ECO:0000256" key="1">
    <source>
        <dbReference type="SAM" id="SignalP"/>
    </source>
</evidence>
<dbReference type="PATRIC" id="fig|1716141.3.peg.6284"/>
<organism evidence="2 3">
    <name type="scientific">Streptomyces jeddahensis</name>
    <dbReference type="NCBI Taxonomy" id="1716141"/>
    <lineage>
        <taxon>Bacteria</taxon>
        <taxon>Bacillati</taxon>
        <taxon>Actinomycetota</taxon>
        <taxon>Actinomycetes</taxon>
        <taxon>Kitasatosporales</taxon>
        <taxon>Streptomycetaceae</taxon>
        <taxon>Streptomyces</taxon>
    </lineage>
</organism>
<protein>
    <recommendedName>
        <fullName evidence="4">Secreted protein</fullName>
    </recommendedName>
</protein>
<name>A0A177HIX7_9ACTN</name>
<proteinExistence type="predicted"/>